<dbReference type="OrthoDB" id="10588540at2759"/>
<proteinExistence type="predicted"/>
<name>A0A1E3PZV6_LIPST</name>
<sequence length="130" mass="14801">MARNPRRLIQEERSGRKLSEDERQVVDDFRLSERKRLSDYRARKRSRSATPAPPAPSSEDVPASTHSLTMSPHTTETYAGSSSGNYDFGSLLEVNNTFAGIFDVSYSLTDYEELDIFDPFADFRFDMSSF</sequence>
<accession>A0A1E3PZV6</accession>
<gene>
    <name evidence="2" type="ORF">LIPSTDRAFT_5710</name>
</gene>
<evidence type="ECO:0000313" key="3">
    <source>
        <dbReference type="Proteomes" id="UP000094385"/>
    </source>
</evidence>
<dbReference type="Proteomes" id="UP000094385">
    <property type="component" value="Unassembled WGS sequence"/>
</dbReference>
<protein>
    <submittedName>
        <fullName evidence="2">Uncharacterized protein</fullName>
    </submittedName>
</protein>
<feature type="compositionally biased region" description="Basic and acidic residues" evidence="1">
    <location>
        <begin position="8"/>
        <end position="23"/>
    </location>
</feature>
<feature type="region of interest" description="Disordered" evidence="1">
    <location>
        <begin position="39"/>
        <end position="82"/>
    </location>
</feature>
<keyword evidence="3" id="KW-1185">Reference proteome</keyword>
<evidence type="ECO:0000256" key="1">
    <source>
        <dbReference type="SAM" id="MobiDB-lite"/>
    </source>
</evidence>
<reference evidence="2 3" key="1">
    <citation type="journal article" date="2016" name="Proc. Natl. Acad. Sci. U.S.A.">
        <title>Comparative genomics of biotechnologically important yeasts.</title>
        <authorList>
            <person name="Riley R."/>
            <person name="Haridas S."/>
            <person name="Wolfe K.H."/>
            <person name="Lopes M.R."/>
            <person name="Hittinger C.T."/>
            <person name="Goeker M."/>
            <person name="Salamov A.A."/>
            <person name="Wisecaver J.H."/>
            <person name="Long T.M."/>
            <person name="Calvey C.H."/>
            <person name="Aerts A.L."/>
            <person name="Barry K.W."/>
            <person name="Choi C."/>
            <person name="Clum A."/>
            <person name="Coughlan A.Y."/>
            <person name="Deshpande S."/>
            <person name="Douglass A.P."/>
            <person name="Hanson S.J."/>
            <person name="Klenk H.-P."/>
            <person name="LaButti K.M."/>
            <person name="Lapidus A."/>
            <person name="Lindquist E.A."/>
            <person name="Lipzen A.M."/>
            <person name="Meier-Kolthoff J.P."/>
            <person name="Ohm R.A."/>
            <person name="Otillar R.P."/>
            <person name="Pangilinan J.L."/>
            <person name="Peng Y."/>
            <person name="Rokas A."/>
            <person name="Rosa C.A."/>
            <person name="Scheuner C."/>
            <person name="Sibirny A.A."/>
            <person name="Slot J.C."/>
            <person name="Stielow J.B."/>
            <person name="Sun H."/>
            <person name="Kurtzman C.P."/>
            <person name="Blackwell M."/>
            <person name="Grigoriev I.V."/>
            <person name="Jeffries T.W."/>
        </authorList>
    </citation>
    <scope>NUCLEOTIDE SEQUENCE [LARGE SCALE GENOMIC DNA]</scope>
    <source>
        <strain evidence="2 3">NRRL Y-11557</strain>
    </source>
</reference>
<evidence type="ECO:0000313" key="2">
    <source>
        <dbReference type="EMBL" id="ODQ70965.1"/>
    </source>
</evidence>
<dbReference type="AlphaFoldDB" id="A0A1E3PZV6"/>
<dbReference type="EMBL" id="KV454299">
    <property type="protein sequence ID" value="ODQ70965.1"/>
    <property type="molecule type" value="Genomic_DNA"/>
</dbReference>
<feature type="compositionally biased region" description="Polar residues" evidence="1">
    <location>
        <begin position="64"/>
        <end position="82"/>
    </location>
</feature>
<feature type="region of interest" description="Disordered" evidence="1">
    <location>
        <begin position="1"/>
        <end position="23"/>
    </location>
</feature>
<organism evidence="2 3">
    <name type="scientific">Lipomyces starkeyi NRRL Y-11557</name>
    <dbReference type="NCBI Taxonomy" id="675824"/>
    <lineage>
        <taxon>Eukaryota</taxon>
        <taxon>Fungi</taxon>
        <taxon>Dikarya</taxon>
        <taxon>Ascomycota</taxon>
        <taxon>Saccharomycotina</taxon>
        <taxon>Lipomycetes</taxon>
        <taxon>Lipomycetales</taxon>
        <taxon>Lipomycetaceae</taxon>
        <taxon>Lipomyces</taxon>
    </lineage>
</organism>